<protein>
    <submittedName>
        <fullName evidence="1">Uncharacterized protein</fullName>
    </submittedName>
</protein>
<comment type="caution">
    <text evidence="1">The sequence shown here is derived from an EMBL/GenBank/DDBJ whole genome shotgun (WGS) entry which is preliminary data.</text>
</comment>
<proteinExistence type="predicted"/>
<evidence type="ECO:0000313" key="1">
    <source>
        <dbReference type="EMBL" id="MDR5654533.1"/>
    </source>
</evidence>
<gene>
    <name evidence="1" type="ORF">RGD00_18125</name>
</gene>
<dbReference type="Proteomes" id="UP001247754">
    <property type="component" value="Unassembled WGS sequence"/>
</dbReference>
<evidence type="ECO:0000313" key="2">
    <source>
        <dbReference type="Proteomes" id="UP001247754"/>
    </source>
</evidence>
<sequence>MKDDLAIRLAEVFPTAGATASGTGLLFAGDDGPQHDLTPSTWHQVAEQINDVVDYSLISSMMPPDFRYYLPGLILGVACHERDAGSPTGATILADLYRYSNRTTGMRGLWSGGVGSPKISMRYWSLYFRLF</sequence>
<keyword evidence="2" id="KW-1185">Reference proteome</keyword>
<organism evidence="1 2">
    <name type="scientific">Ruixingdingia sedimenti</name>
    <dbReference type="NCBI Taxonomy" id="3073604"/>
    <lineage>
        <taxon>Bacteria</taxon>
        <taxon>Pseudomonadati</taxon>
        <taxon>Pseudomonadota</taxon>
        <taxon>Alphaproteobacteria</taxon>
        <taxon>Rhodobacterales</taxon>
        <taxon>Paracoccaceae</taxon>
        <taxon>Ruixingdingia</taxon>
    </lineage>
</organism>
<dbReference type="RefSeq" id="WP_310458690.1">
    <property type="nucleotide sequence ID" value="NZ_JAVKPH010000028.1"/>
</dbReference>
<reference evidence="1 2" key="1">
    <citation type="submission" date="2023-09" db="EMBL/GenBank/DDBJ databases">
        <title>Xinfangfangia sedmenti sp. nov., isolated the sedment.</title>
        <authorList>
            <person name="Xu L."/>
        </authorList>
    </citation>
    <scope>NUCLEOTIDE SEQUENCE [LARGE SCALE GENOMIC DNA]</scope>
    <source>
        <strain evidence="1 2">LG-4</strain>
    </source>
</reference>
<dbReference type="EMBL" id="JAVKPH010000028">
    <property type="protein sequence ID" value="MDR5654533.1"/>
    <property type="molecule type" value="Genomic_DNA"/>
</dbReference>
<name>A0ABU1FD43_9RHOB</name>
<accession>A0ABU1FD43</accession>